<keyword evidence="1" id="KW-0472">Membrane</keyword>
<feature type="domain" description="FAD dependent oxidoreductase" evidence="2">
    <location>
        <begin position="9"/>
        <end position="353"/>
    </location>
</feature>
<dbReference type="PANTHER" id="PTHR13847:SF193">
    <property type="entry name" value="PYRUVATE DEHYDROGENASE PHOSPHATASE REGULATORY SUBUNIT, MITOCHONDRIAL"/>
    <property type="match status" value="1"/>
</dbReference>
<accession>A0A8H4NGQ3</accession>
<dbReference type="InterPro" id="IPR036188">
    <property type="entry name" value="FAD/NAD-bd_sf"/>
</dbReference>
<keyword evidence="1" id="KW-0812">Transmembrane</keyword>
<dbReference type="Gene3D" id="3.50.50.60">
    <property type="entry name" value="FAD/NAD(P)-binding domain"/>
    <property type="match status" value="1"/>
</dbReference>
<keyword evidence="4" id="KW-1185">Reference proteome</keyword>
<evidence type="ECO:0000259" key="2">
    <source>
        <dbReference type="Pfam" id="PF01266"/>
    </source>
</evidence>
<dbReference type="InterPro" id="IPR006076">
    <property type="entry name" value="FAD-dep_OxRdtase"/>
</dbReference>
<evidence type="ECO:0000256" key="1">
    <source>
        <dbReference type="SAM" id="Phobius"/>
    </source>
</evidence>
<dbReference type="OrthoDB" id="498204at2759"/>
<dbReference type="AlphaFoldDB" id="A0A8H4NGQ3"/>
<comment type="caution">
    <text evidence="3">The sequence shown here is derived from an EMBL/GenBank/DDBJ whole genome shotgun (WGS) entry which is preliminary data.</text>
</comment>
<dbReference type="SUPFAM" id="SSF51905">
    <property type="entry name" value="FAD/NAD(P)-binding domain"/>
    <property type="match status" value="1"/>
</dbReference>
<evidence type="ECO:0000313" key="4">
    <source>
        <dbReference type="Proteomes" id="UP000605986"/>
    </source>
</evidence>
<dbReference type="SUPFAM" id="SSF54373">
    <property type="entry name" value="FAD-linked reductases, C-terminal domain"/>
    <property type="match status" value="1"/>
</dbReference>
<organism evidence="3 4">
    <name type="scientific">Fusarium austroafricanum</name>
    <dbReference type="NCBI Taxonomy" id="2364996"/>
    <lineage>
        <taxon>Eukaryota</taxon>
        <taxon>Fungi</taxon>
        <taxon>Dikarya</taxon>
        <taxon>Ascomycota</taxon>
        <taxon>Pezizomycotina</taxon>
        <taxon>Sordariomycetes</taxon>
        <taxon>Hypocreomycetidae</taxon>
        <taxon>Hypocreales</taxon>
        <taxon>Nectriaceae</taxon>
        <taxon>Fusarium</taxon>
        <taxon>Fusarium concolor species complex</taxon>
    </lineage>
</organism>
<feature type="transmembrane region" description="Helical" evidence="1">
    <location>
        <begin position="7"/>
        <end position="25"/>
    </location>
</feature>
<dbReference type="Proteomes" id="UP000605986">
    <property type="component" value="Unassembled WGS sequence"/>
</dbReference>
<reference evidence="3" key="1">
    <citation type="submission" date="2020-01" db="EMBL/GenBank/DDBJ databases">
        <title>Identification and distribution of gene clusters putatively required for synthesis of sphingolipid metabolism inhibitors in phylogenetically diverse species of the filamentous fungus Fusarium.</title>
        <authorList>
            <person name="Kim H.-S."/>
            <person name="Busman M."/>
            <person name="Brown D.W."/>
            <person name="Divon H."/>
            <person name="Uhlig S."/>
            <person name="Proctor R.H."/>
        </authorList>
    </citation>
    <scope>NUCLEOTIDE SEQUENCE</scope>
    <source>
        <strain evidence="3">NRRL 53441</strain>
    </source>
</reference>
<protein>
    <recommendedName>
        <fullName evidence="2">FAD dependent oxidoreductase domain-containing protein</fullName>
    </recommendedName>
</protein>
<evidence type="ECO:0000313" key="3">
    <source>
        <dbReference type="EMBL" id="KAF4422238.1"/>
    </source>
</evidence>
<name>A0A8H4NGQ3_9HYPO</name>
<dbReference type="PANTHER" id="PTHR13847">
    <property type="entry name" value="SARCOSINE DEHYDROGENASE-RELATED"/>
    <property type="match status" value="1"/>
</dbReference>
<dbReference type="Gene3D" id="3.30.9.10">
    <property type="entry name" value="D-Amino Acid Oxidase, subunit A, domain 2"/>
    <property type="match status" value="1"/>
</dbReference>
<sequence length="404" mass="43827">MPKSTESVNIVGAGIVGSALAYFLAQSPIRRNITLIDRSFVSLLGSTGIAPGFIGQFNESQVLTKLAIDTVSEYVKIPGGFDRVGGLEIAFQFAGIQRLKARCEDAKKLGLEAKMLSIQEAHALAPELVNRDGYGAAVFFPSDGTANAVRVATWYQEEAKKCGVNFVEADVQKLTTTEGCISGVEILENGSTRHLTADKVILTTGIWAQGLSSDLTFPIPVIPVGHPYMHGQRHSILPHKLPFVRWPEHHVYSRDHGTNFGIGSYDHQPVGYKPDMNAKGDWIEGFKQPLKFATGLLPPAAAEEFKDGNSFNGVFSMTPDNMPLAGKVDSVEGLYMAVAVWVTHAAGTAKFLTSVIQGEDVDEDTRSALHPERFQGQDFAELEEKSLLGYNSIYKTVKSGPEPS</sequence>
<keyword evidence="1" id="KW-1133">Transmembrane helix</keyword>
<gene>
    <name evidence="3" type="ORF">F53441_14295</name>
</gene>
<dbReference type="Pfam" id="PF01266">
    <property type="entry name" value="DAO"/>
    <property type="match status" value="1"/>
</dbReference>
<dbReference type="EMBL" id="JAADJG010001171">
    <property type="protein sequence ID" value="KAF4422238.1"/>
    <property type="molecule type" value="Genomic_DNA"/>
</dbReference>
<proteinExistence type="predicted"/>
<dbReference type="GO" id="GO:0005739">
    <property type="term" value="C:mitochondrion"/>
    <property type="evidence" value="ECO:0007669"/>
    <property type="project" value="TreeGrafter"/>
</dbReference>